<proteinExistence type="predicted"/>
<gene>
    <name evidence="1" type="ORF">JK232_11030</name>
</gene>
<reference evidence="2" key="1">
    <citation type="submission" date="2023-07" db="EMBL/GenBank/DDBJ databases">
        <title>Genome-inferred correspondence between phylogeny and metabolic traits in the wild Drosophila gut microbiome.</title>
        <authorList>
            <person name="Bueno E."/>
            <person name="Blow F."/>
            <person name="Douglas A.E."/>
        </authorList>
    </citation>
    <scope>NUCLEOTIDE SEQUENCE [LARGE SCALE GENOMIC DNA]</scope>
    <source>
        <strain evidence="2">JGM97</strain>
    </source>
</reference>
<name>A0ABS5JHH3_9GAMM</name>
<accession>A0ABS5JHH3</accession>
<comment type="caution">
    <text evidence="1">The sequence shown here is derived from an EMBL/GenBank/DDBJ whole genome shotgun (WGS) entry which is preliminary data.</text>
</comment>
<dbReference type="Proteomes" id="UP000680634">
    <property type="component" value="Unassembled WGS sequence"/>
</dbReference>
<organism evidence="1 2">
    <name type="scientific">Nissabacter archeti</name>
    <dbReference type="NCBI Taxonomy" id="1917880"/>
    <lineage>
        <taxon>Bacteria</taxon>
        <taxon>Pseudomonadati</taxon>
        <taxon>Pseudomonadota</taxon>
        <taxon>Gammaproteobacteria</taxon>
        <taxon>Enterobacterales</taxon>
        <taxon>Yersiniaceae</taxon>
        <taxon>Nissabacter</taxon>
    </lineage>
</organism>
<protein>
    <submittedName>
        <fullName evidence="1">Uncharacterized protein</fullName>
    </submittedName>
</protein>
<evidence type="ECO:0000313" key="1">
    <source>
        <dbReference type="EMBL" id="MBS0969426.1"/>
    </source>
</evidence>
<sequence>MSAVKAKITSMHLYYSGFSYGWVDENGVKKWSTLSFSSDPSPADQALYATLPPMISAAYQTQQWVMIDDYGCDIAFDLAIQ</sequence>
<keyword evidence="2" id="KW-1185">Reference proteome</keyword>
<dbReference type="RefSeq" id="WP_212589184.1">
    <property type="nucleotide sequence ID" value="NZ_JAERKB010000007.1"/>
</dbReference>
<dbReference type="EMBL" id="JAERKB010000007">
    <property type="protein sequence ID" value="MBS0969426.1"/>
    <property type="molecule type" value="Genomic_DNA"/>
</dbReference>
<evidence type="ECO:0000313" key="2">
    <source>
        <dbReference type="Proteomes" id="UP000680634"/>
    </source>
</evidence>